<proteinExistence type="predicted"/>
<organism evidence="1 2">
    <name type="scientific">Sporomusa ovata</name>
    <dbReference type="NCBI Taxonomy" id="2378"/>
    <lineage>
        <taxon>Bacteria</taxon>
        <taxon>Bacillati</taxon>
        <taxon>Bacillota</taxon>
        <taxon>Negativicutes</taxon>
        <taxon>Selenomonadales</taxon>
        <taxon>Sporomusaceae</taxon>
        <taxon>Sporomusa</taxon>
    </lineage>
</organism>
<reference evidence="2" key="1">
    <citation type="submission" date="2015-03" db="EMBL/GenBank/DDBJ databases">
        <authorList>
            <person name="Nijsse Bart"/>
        </authorList>
    </citation>
    <scope>NUCLEOTIDE SEQUENCE [LARGE SCALE GENOMIC DNA]</scope>
</reference>
<accession>A0A0U1KZB3</accession>
<evidence type="ECO:0000313" key="1">
    <source>
        <dbReference type="EMBL" id="CQR72615.1"/>
    </source>
</evidence>
<dbReference type="Proteomes" id="UP000049855">
    <property type="component" value="Unassembled WGS sequence"/>
</dbReference>
<evidence type="ECO:0000313" key="2">
    <source>
        <dbReference type="Proteomes" id="UP000049855"/>
    </source>
</evidence>
<sequence length="360" mass="40820">MGFRRMSENHKLAVDPYLLCFQTPCESADQINGFIDRLLGWSSLSRNKDMHVLVSDKTRIALIDDGDYPEQHNLRAAMRAFNYDAADPETVCRVLQNILDTTPSLEEYLGVEDVLIDETKTKINPNFLCDRLTGKKKRAFIEMLAILSLFRVVIDPENIKAMYVTSATRQDNFCENLDVTVEIELHDCSIVNGKLSQPLPIGLQDQIPFMWSYNGLMQHLGICAIWQEADSAEYAIEAIELSIRELASSGLDESGRRAYRLGNYFLESAKQWGFFNRTDYAMLLVESCARIVLDAPKNPIKPFRVSSTSSEQRVRSDDGALAFRTHLSKSGVGFRLMLWQLPDDTIEFANVGDKDELIIL</sequence>
<protein>
    <submittedName>
        <fullName evidence="1">Uncharacterized protein</fullName>
    </submittedName>
</protein>
<name>A0A0U1KZB3_9FIRM</name>
<dbReference type="AlphaFoldDB" id="A0A0U1KZB3"/>
<dbReference type="EMBL" id="CTRP01000010">
    <property type="protein sequence ID" value="CQR72615.1"/>
    <property type="molecule type" value="Genomic_DNA"/>
</dbReference>
<keyword evidence="2" id="KW-1185">Reference proteome</keyword>
<gene>
    <name evidence="1" type="ORF">SpAn4DRAFT_3075</name>
</gene>